<evidence type="ECO:0000259" key="2">
    <source>
        <dbReference type="Pfam" id="PF07593"/>
    </source>
</evidence>
<comment type="caution">
    <text evidence="3">The sequence shown here is derived from an EMBL/GenBank/DDBJ whole genome shotgun (WGS) entry which is preliminary data.</text>
</comment>
<dbReference type="InterPro" id="IPR028994">
    <property type="entry name" value="Integrin_alpha_N"/>
</dbReference>
<reference evidence="4" key="1">
    <citation type="submission" date="2016-03" db="EMBL/GenBank/DDBJ databases">
        <authorList>
            <person name="Heylen K."/>
            <person name="De Vos P."/>
            <person name="Vekeman B."/>
        </authorList>
    </citation>
    <scope>NUCLEOTIDE SEQUENCE [LARGE SCALE GENOMIC DNA]</scope>
    <source>
        <strain evidence="4">R-45383</strain>
    </source>
</reference>
<organism evidence="3 4">
    <name type="scientific">Methylomonas koyamae</name>
    <dbReference type="NCBI Taxonomy" id="702114"/>
    <lineage>
        <taxon>Bacteria</taxon>
        <taxon>Pseudomonadati</taxon>
        <taxon>Pseudomonadota</taxon>
        <taxon>Gammaproteobacteria</taxon>
        <taxon>Methylococcales</taxon>
        <taxon>Methylococcaceae</taxon>
        <taxon>Methylomonas</taxon>
    </lineage>
</organism>
<dbReference type="PANTHER" id="PTHR16026">
    <property type="entry name" value="CARTILAGE ACIDIC PROTEIN 1"/>
    <property type="match status" value="1"/>
</dbReference>
<feature type="domain" description="ASPIC/UnbV" evidence="2">
    <location>
        <begin position="509"/>
        <end position="575"/>
    </location>
</feature>
<dbReference type="Gene3D" id="2.130.10.130">
    <property type="entry name" value="Integrin alpha, N-terminal"/>
    <property type="match status" value="2"/>
</dbReference>
<gene>
    <name evidence="3" type="ORF">A1355_06815</name>
</gene>
<dbReference type="InterPro" id="IPR013517">
    <property type="entry name" value="FG-GAP"/>
</dbReference>
<dbReference type="PROSITE" id="PS50077">
    <property type="entry name" value="HEAT_REPEAT"/>
    <property type="match status" value="1"/>
</dbReference>
<dbReference type="InterPro" id="IPR021133">
    <property type="entry name" value="HEAT_type_2"/>
</dbReference>
<dbReference type="Pfam" id="PF13646">
    <property type="entry name" value="HEAT_2"/>
    <property type="match status" value="1"/>
</dbReference>
<name>A0A177NIS6_9GAMM</name>
<keyword evidence="4" id="KW-1185">Reference proteome</keyword>
<dbReference type="InterPro" id="IPR011989">
    <property type="entry name" value="ARM-like"/>
</dbReference>
<dbReference type="InterPro" id="IPR011519">
    <property type="entry name" value="UnbV_ASPIC"/>
</dbReference>
<dbReference type="SUPFAM" id="SSF48371">
    <property type="entry name" value="ARM repeat"/>
    <property type="match status" value="1"/>
</dbReference>
<dbReference type="InterPro" id="IPR004155">
    <property type="entry name" value="PBS_lyase_HEAT"/>
</dbReference>
<dbReference type="STRING" id="702114.A1355_06815"/>
<dbReference type="Pfam" id="PF07593">
    <property type="entry name" value="UnbV_ASPIC"/>
    <property type="match status" value="1"/>
</dbReference>
<dbReference type="AlphaFoldDB" id="A0A177NIS6"/>
<protein>
    <recommendedName>
        <fullName evidence="2">ASPIC/UnbV domain-containing protein</fullName>
    </recommendedName>
</protein>
<evidence type="ECO:0000313" key="4">
    <source>
        <dbReference type="Proteomes" id="UP000077628"/>
    </source>
</evidence>
<accession>A0A177NIS6</accession>
<dbReference type="SUPFAM" id="SSF69318">
    <property type="entry name" value="Integrin alpha N-terminal domain"/>
    <property type="match status" value="1"/>
</dbReference>
<dbReference type="Pfam" id="PF13517">
    <property type="entry name" value="FG-GAP_3"/>
    <property type="match status" value="3"/>
</dbReference>
<dbReference type="InterPro" id="IPR016024">
    <property type="entry name" value="ARM-type_fold"/>
</dbReference>
<dbReference type="Proteomes" id="UP000077628">
    <property type="component" value="Unassembled WGS sequence"/>
</dbReference>
<dbReference type="EMBL" id="LUUK01000174">
    <property type="protein sequence ID" value="OAI17887.1"/>
    <property type="molecule type" value="Genomic_DNA"/>
</dbReference>
<evidence type="ECO:0000256" key="1">
    <source>
        <dbReference type="ARBA" id="ARBA00022729"/>
    </source>
</evidence>
<dbReference type="SMART" id="SM00567">
    <property type="entry name" value="EZ_HEAT"/>
    <property type="match status" value="3"/>
</dbReference>
<dbReference type="InterPro" id="IPR027039">
    <property type="entry name" value="Crtac1"/>
</dbReference>
<proteinExistence type="predicted"/>
<sequence>MTPLDVFFTVLLVALLGAVIFLTPVDIPDGFPFRAEAIPTSKLVKAAHPSAATFADRTWESGLMFSHQQGDEHLAGIDESLGSGACAADFNNDGYVDLFLVNGSGQTRYYGKAYWWQQAEGNALFLNEGGRFRNATEESGLVRTIWGMGCLAVDLDNDGNTDLLVTGKDGNLLYRNSGAGRFVDVTADAGFAGDGWATSAAAADFNRDGLLDLYVGQFVDFEKGKKTFEANSQFVGEKKGVFDASLYPALPNRLYLNDGGFKFREIAEAAGVRDADGRTLDVSWQDLDSDGWPDLLVSNDRGTGSNSAYLNRSGERFEAGGQALGLRSALGNRGIASGDLDGDGRGDLAVASAAGENTVALIRETTLEESEHFKDKAKENGIGANRYLSLSGWSPLIHDFNNDGFDDLLLATGHLEPDPDTARISQGQAKQLWLNDGNGQFVDAGSEAGLALKDAQSARGAVTADFDNDGDIDVYVSHNNDLGQFLANESPPRHWLGLKLVGEKSNRDALGAVVRVYAAGRVRIKSVLSGEGFLSDSDKRLVFGLGDTAAVERLEIAWPSGLRQTLRPTAIDRYWLIREGSDELVALGGSQSGPPVRPQLRLKLGADRPELRIRYLHLLERRQSEADIWPELTAGALDPEPAVRRAAIDIAARAGNGRGFGLLIQALEDSEPANAVAAVAGLRSLEDEASVRWLLRAFSRESAEVKIALADTFAYFFQEEEAMVYRKYLAVPYLIRLLEDAEPSVRVAASRALANAERFRGVHALLAGLSDSDASVRAEFVRALGLIRQTEASPKLAKLLTDETQESQVVANVFVALKRLGDTENAGRLSDYIGGRGDFSGLAQDKRLATLECLLALGDEAAVFNADEINSLVRESFGRTKPTETALRARWISIWRYVADPAGSAWLVAQTQAAEADIRARAFSALSIQNLRDSELLQQAWRDPDESIRRWALIELLKRKSDLARDEYQSILKNSDWREVAVDAWMEQGLPGDSSRLLEALSAVFPMAGKPATLASVCGSPDMRIQALCPVLLLADSNAESRRLAGQLLADRSTALSLRQAVLARLTPVFEPDALNVVFALAQAKKDPLRHAAIEKLLTFDGESLVAFARKIADNPSEDPEIRFLAVEFLLRNGDQAALDILYR</sequence>
<dbReference type="Gene3D" id="1.25.10.10">
    <property type="entry name" value="Leucine-rich Repeat Variant"/>
    <property type="match status" value="2"/>
</dbReference>
<evidence type="ECO:0000313" key="3">
    <source>
        <dbReference type="EMBL" id="OAI17887.1"/>
    </source>
</evidence>
<dbReference type="PANTHER" id="PTHR16026:SF0">
    <property type="entry name" value="CARTILAGE ACIDIC PROTEIN 1"/>
    <property type="match status" value="1"/>
</dbReference>
<keyword evidence="1" id="KW-0732">Signal</keyword>